<sequence length="148" mass="16869">MDRMETRQNRPNYFLLNDGIDVEALPEDRLDRVISLENDILPSESASQIQQLQSESSAEAQVEEISTIHAESSTSLAPLQEPLRHGGLSKDISTKWPWTYFEISEFEIPWIVKKSNKRKLIDREIRCAVLANVAGRLVIRSDRLPPAI</sequence>
<name>A0ACC3SXS2_LIPKO</name>
<organism evidence="1 2">
    <name type="scientific">Lipomyces kononenkoae</name>
    <name type="common">Yeast</name>
    <dbReference type="NCBI Taxonomy" id="34357"/>
    <lineage>
        <taxon>Eukaryota</taxon>
        <taxon>Fungi</taxon>
        <taxon>Dikarya</taxon>
        <taxon>Ascomycota</taxon>
        <taxon>Saccharomycotina</taxon>
        <taxon>Lipomycetes</taxon>
        <taxon>Lipomycetales</taxon>
        <taxon>Lipomycetaceae</taxon>
        <taxon>Lipomyces</taxon>
    </lineage>
</organism>
<accession>A0ACC3SXS2</accession>
<dbReference type="Proteomes" id="UP001433508">
    <property type="component" value="Unassembled WGS sequence"/>
</dbReference>
<evidence type="ECO:0000313" key="1">
    <source>
        <dbReference type="EMBL" id="KAK9236442.1"/>
    </source>
</evidence>
<keyword evidence="2" id="KW-1185">Reference proteome</keyword>
<reference evidence="2" key="1">
    <citation type="journal article" date="2024" name="Front. Bioeng. Biotechnol.">
        <title>Genome-scale model development and genomic sequencing of the oleaginous clade Lipomyces.</title>
        <authorList>
            <person name="Czajka J.J."/>
            <person name="Han Y."/>
            <person name="Kim J."/>
            <person name="Mondo S.J."/>
            <person name="Hofstad B.A."/>
            <person name="Robles A."/>
            <person name="Haridas S."/>
            <person name="Riley R."/>
            <person name="LaButti K."/>
            <person name="Pangilinan J."/>
            <person name="Andreopoulos W."/>
            <person name="Lipzen A."/>
            <person name="Yan J."/>
            <person name="Wang M."/>
            <person name="Ng V."/>
            <person name="Grigoriev I.V."/>
            <person name="Spatafora J.W."/>
            <person name="Magnuson J.K."/>
            <person name="Baker S.E."/>
            <person name="Pomraning K.R."/>
        </authorList>
    </citation>
    <scope>NUCLEOTIDE SEQUENCE [LARGE SCALE GENOMIC DNA]</scope>
    <source>
        <strain evidence="2">CBS 7786</strain>
    </source>
</reference>
<dbReference type="EMBL" id="MU971387">
    <property type="protein sequence ID" value="KAK9236442.1"/>
    <property type="molecule type" value="Genomic_DNA"/>
</dbReference>
<evidence type="ECO:0000313" key="2">
    <source>
        <dbReference type="Proteomes" id="UP001433508"/>
    </source>
</evidence>
<proteinExistence type="predicted"/>
<gene>
    <name evidence="1" type="ORF">V1525DRAFT_406853</name>
</gene>
<comment type="caution">
    <text evidence="1">The sequence shown here is derived from an EMBL/GenBank/DDBJ whole genome shotgun (WGS) entry which is preliminary data.</text>
</comment>
<protein>
    <submittedName>
        <fullName evidence="1">Uncharacterized protein</fullName>
    </submittedName>
</protein>